<evidence type="ECO:0000256" key="12">
    <source>
        <dbReference type="ARBA" id="ARBA00022840"/>
    </source>
</evidence>
<comment type="catalytic activity">
    <reaction evidence="1 14">
        <text>adenosylcob(III)inamide + ATP = adenosylcob(III)inamide phosphate + ADP + H(+)</text>
        <dbReference type="Rhea" id="RHEA:15769"/>
        <dbReference type="ChEBI" id="CHEBI:2480"/>
        <dbReference type="ChEBI" id="CHEBI:15378"/>
        <dbReference type="ChEBI" id="CHEBI:30616"/>
        <dbReference type="ChEBI" id="CHEBI:58502"/>
        <dbReference type="ChEBI" id="CHEBI:456216"/>
        <dbReference type="EC" id="2.7.1.156"/>
    </reaction>
</comment>
<evidence type="ECO:0000256" key="6">
    <source>
        <dbReference type="ARBA" id="ARBA00005159"/>
    </source>
</evidence>
<comment type="pathway">
    <text evidence="5 14">Cofactor biosynthesis; adenosylcobalamin biosynthesis; adenosylcobalamin from cob(II)yrinate a,c-diamide: step 6/7.</text>
</comment>
<evidence type="ECO:0000256" key="7">
    <source>
        <dbReference type="ARBA" id="ARBA00007490"/>
    </source>
</evidence>
<proteinExistence type="inferred from homology"/>
<sequence precursor="true">MAAHQLIVGGQRSGKSRHAERLALQWAATPGHQVSVLATAQAHDDEMRQRILRHQQDRPEGFDTIEEPLHLCEALRAHASPRRLLVVDCLTLWLTNWLMPMSGEPHLEDWRTECAALQQLLPSLTSPVIFVSNEVGWGVMPMGREVRAYVDELGRLNQLIARQCDRLTLMVAGQPWTQPVQKDLE</sequence>
<keyword evidence="16" id="KW-1185">Reference proteome</keyword>
<accession>A0A0U2TZJ1</accession>
<evidence type="ECO:0000256" key="11">
    <source>
        <dbReference type="ARBA" id="ARBA00022777"/>
    </source>
</evidence>
<comment type="similarity">
    <text evidence="7 14">Belongs to the CobU/CobP family.</text>
</comment>
<dbReference type="UniPathway" id="UPA00148">
    <property type="reaction ID" value="UER00236"/>
</dbReference>
<gene>
    <name evidence="15" type="ORF">RD2015_1092</name>
</gene>
<evidence type="ECO:0000256" key="3">
    <source>
        <dbReference type="ARBA" id="ARBA00001522"/>
    </source>
</evidence>
<organism evidence="15 16">
    <name type="scientific">Roseateles depolymerans</name>
    <dbReference type="NCBI Taxonomy" id="76731"/>
    <lineage>
        <taxon>Bacteria</taxon>
        <taxon>Pseudomonadati</taxon>
        <taxon>Pseudomonadota</taxon>
        <taxon>Betaproteobacteria</taxon>
        <taxon>Burkholderiales</taxon>
        <taxon>Sphaerotilaceae</taxon>
        <taxon>Roseateles</taxon>
    </lineage>
</organism>
<dbReference type="InterPro" id="IPR003203">
    <property type="entry name" value="CobU/CobP"/>
</dbReference>
<dbReference type="SUPFAM" id="SSF52540">
    <property type="entry name" value="P-loop containing nucleoside triphosphate hydrolases"/>
    <property type="match status" value="1"/>
</dbReference>
<dbReference type="AlphaFoldDB" id="A0A0U2TZJ1"/>
<keyword evidence="12 14" id="KW-0067">ATP-binding</keyword>
<keyword evidence="8 14" id="KW-0169">Cobalamin biosynthesis</keyword>
<dbReference type="EC" id="2.7.1.156" evidence="14"/>
<reference evidence="15 16" key="1">
    <citation type="submission" date="2015-12" db="EMBL/GenBank/DDBJ databases">
        <title>Complete genome of Roseateles depolymerans KCTC 42856.</title>
        <authorList>
            <person name="Kim K.M."/>
        </authorList>
    </citation>
    <scope>NUCLEOTIDE SEQUENCE [LARGE SCALE GENOMIC DNA]</scope>
    <source>
        <strain evidence="15 16">KCTC 42856</strain>
    </source>
</reference>
<name>A0A0U2TZJ1_9BURK</name>
<dbReference type="Proteomes" id="UP000060699">
    <property type="component" value="Chromosome"/>
</dbReference>
<dbReference type="Gene3D" id="3.40.50.300">
    <property type="entry name" value="P-loop containing nucleotide triphosphate hydrolases"/>
    <property type="match status" value="1"/>
</dbReference>
<comment type="catalytic activity">
    <reaction evidence="3">
        <text>adenosylcob(III)inamide + GTP = adenosylcob(III)inamide phosphate + GDP + H(+)</text>
        <dbReference type="Rhea" id="RHEA:15765"/>
        <dbReference type="ChEBI" id="CHEBI:2480"/>
        <dbReference type="ChEBI" id="CHEBI:15378"/>
        <dbReference type="ChEBI" id="CHEBI:37565"/>
        <dbReference type="ChEBI" id="CHEBI:58189"/>
        <dbReference type="ChEBI" id="CHEBI:58502"/>
        <dbReference type="EC" id="2.7.1.156"/>
    </reaction>
</comment>
<dbReference type="RefSeq" id="WP_058934022.1">
    <property type="nucleotide sequence ID" value="NZ_CP013729.1"/>
</dbReference>
<evidence type="ECO:0000256" key="4">
    <source>
        <dbReference type="ARBA" id="ARBA00003889"/>
    </source>
</evidence>
<dbReference type="NCBIfam" id="NF004469">
    <property type="entry name" value="PRK05800.1"/>
    <property type="match status" value="1"/>
</dbReference>
<dbReference type="PATRIC" id="fig|76731.3.peg.1112"/>
<evidence type="ECO:0000256" key="1">
    <source>
        <dbReference type="ARBA" id="ARBA00000312"/>
    </source>
</evidence>
<evidence type="ECO:0000313" key="16">
    <source>
        <dbReference type="Proteomes" id="UP000060699"/>
    </source>
</evidence>
<evidence type="ECO:0000256" key="14">
    <source>
        <dbReference type="PIRNR" id="PIRNR006135"/>
    </source>
</evidence>
<dbReference type="GO" id="GO:0009236">
    <property type="term" value="P:cobalamin biosynthetic process"/>
    <property type="evidence" value="ECO:0007669"/>
    <property type="project" value="UniProtKB-UniRule"/>
</dbReference>
<dbReference type="GO" id="GO:0043752">
    <property type="term" value="F:adenosylcobinamide kinase activity"/>
    <property type="evidence" value="ECO:0007669"/>
    <property type="project" value="UniProtKB-EC"/>
</dbReference>
<evidence type="ECO:0000256" key="5">
    <source>
        <dbReference type="ARBA" id="ARBA00004692"/>
    </source>
</evidence>
<dbReference type="OrthoDB" id="9788370at2"/>
<dbReference type="CDD" id="cd00544">
    <property type="entry name" value="CobU"/>
    <property type="match status" value="1"/>
</dbReference>
<dbReference type="STRING" id="76731.RD2015_1092"/>
<dbReference type="KEGG" id="rdp:RD2015_1092"/>
<dbReference type="Pfam" id="PF02283">
    <property type="entry name" value="CobU"/>
    <property type="match status" value="1"/>
</dbReference>
<keyword evidence="11 14" id="KW-0418">Kinase</keyword>
<evidence type="ECO:0000256" key="8">
    <source>
        <dbReference type="ARBA" id="ARBA00022573"/>
    </source>
</evidence>
<comment type="pathway">
    <text evidence="6 14">Cofactor biosynthesis; adenosylcobalamin biosynthesis; adenosylcobalamin from cob(II)yrinate a,c-diamide: step 5/7.</text>
</comment>
<dbReference type="GO" id="GO:0005524">
    <property type="term" value="F:ATP binding"/>
    <property type="evidence" value="ECO:0007669"/>
    <property type="project" value="UniProtKB-UniRule"/>
</dbReference>
<keyword evidence="13 14" id="KW-0342">GTP-binding</keyword>
<protein>
    <recommendedName>
        <fullName evidence="14">Bifunctional adenosylcobalamin biosynthesis protein</fullName>
        <ecNumber evidence="14">2.7.1.156</ecNumber>
        <ecNumber evidence="14">2.7.7.62</ecNumber>
    </recommendedName>
</protein>
<dbReference type="EC" id="2.7.7.62" evidence="14"/>
<keyword evidence="10 14" id="KW-0547">Nucleotide-binding</keyword>
<comment type="function">
    <text evidence="4 14">Catalyzes ATP-dependent phosphorylation of adenosylcobinamide and addition of GMP to adenosylcobinamide phosphate.</text>
</comment>
<dbReference type="GO" id="GO:0005525">
    <property type="term" value="F:GTP binding"/>
    <property type="evidence" value="ECO:0007669"/>
    <property type="project" value="UniProtKB-UniRule"/>
</dbReference>
<evidence type="ECO:0000256" key="2">
    <source>
        <dbReference type="ARBA" id="ARBA00000711"/>
    </source>
</evidence>
<evidence type="ECO:0000313" key="15">
    <source>
        <dbReference type="EMBL" id="ALV05585.1"/>
    </source>
</evidence>
<evidence type="ECO:0000256" key="10">
    <source>
        <dbReference type="ARBA" id="ARBA00022741"/>
    </source>
</evidence>
<dbReference type="InterPro" id="IPR027417">
    <property type="entry name" value="P-loop_NTPase"/>
</dbReference>
<dbReference type="PANTHER" id="PTHR34848">
    <property type="match status" value="1"/>
</dbReference>
<evidence type="ECO:0000256" key="13">
    <source>
        <dbReference type="ARBA" id="ARBA00023134"/>
    </source>
</evidence>
<dbReference type="PIRSF" id="PIRSF006135">
    <property type="entry name" value="CobU"/>
    <property type="match status" value="1"/>
</dbReference>
<dbReference type="EMBL" id="CP013729">
    <property type="protein sequence ID" value="ALV05585.1"/>
    <property type="molecule type" value="Genomic_DNA"/>
</dbReference>
<dbReference type="PANTHER" id="PTHR34848:SF1">
    <property type="entry name" value="BIFUNCTIONAL ADENOSYLCOBALAMIN BIOSYNTHESIS PROTEIN COBU"/>
    <property type="match status" value="1"/>
</dbReference>
<evidence type="ECO:0000256" key="9">
    <source>
        <dbReference type="ARBA" id="ARBA00022679"/>
    </source>
</evidence>
<dbReference type="GO" id="GO:0008820">
    <property type="term" value="F:cobinamide phosphate guanylyltransferase activity"/>
    <property type="evidence" value="ECO:0007669"/>
    <property type="project" value="UniProtKB-UniRule"/>
</dbReference>
<keyword evidence="9 14" id="KW-0808">Transferase</keyword>
<comment type="catalytic activity">
    <reaction evidence="2 14">
        <text>adenosylcob(III)inamide phosphate + GTP + H(+) = adenosylcob(III)inamide-GDP + diphosphate</text>
        <dbReference type="Rhea" id="RHEA:22712"/>
        <dbReference type="ChEBI" id="CHEBI:15378"/>
        <dbReference type="ChEBI" id="CHEBI:33019"/>
        <dbReference type="ChEBI" id="CHEBI:37565"/>
        <dbReference type="ChEBI" id="CHEBI:58502"/>
        <dbReference type="ChEBI" id="CHEBI:60487"/>
        <dbReference type="EC" id="2.7.7.62"/>
    </reaction>
</comment>